<evidence type="ECO:0000259" key="13">
    <source>
        <dbReference type="PROSITE" id="PS51042"/>
    </source>
</evidence>
<dbReference type="Pfam" id="PF00046">
    <property type="entry name" value="Homeodomain"/>
    <property type="match status" value="1"/>
</dbReference>
<dbReference type="PROSITE" id="PS51042">
    <property type="entry name" value="CUT"/>
    <property type="match status" value="1"/>
</dbReference>
<feature type="DNA-binding region" description="Homeobox" evidence="8">
    <location>
        <begin position="316"/>
        <end position="375"/>
    </location>
</feature>
<evidence type="ECO:0000313" key="15">
    <source>
        <dbReference type="Proteomes" id="UP000275408"/>
    </source>
</evidence>
<evidence type="ECO:0000256" key="11">
    <source>
        <dbReference type="SAM" id="MobiDB-lite"/>
    </source>
</evidence>
<dbReference type="Gene3D" id="1.10.260.40">
    <property type="entry name" value="lambda repressor-like DNA-binding domains"/>
    <property type="match status" value="1"/>
</dbReference>
<dbReference type="STRING" id="46731.A0A3M6UE11"/>
<dbReference type="GO" id="GO:0005634">
    <property type="term" value="C:nucleus"/>
    <property type="evidence" value="ECO:0007669"/>
    <property type="project" value="UniProtKB-SubCell"/>
</dbReference>
<evidence type="ECO:0000256" key="4">
    <source>
        <dbReference type="ARBA" id="ARBA00023125"/>
    </source>
</evidence>
<protein>
    <recommendedName>
        <fullName evidence="10">One cut domain family member</fullName>
    </recommendedName>
</protein>
<dbReference type="SUPFAM" id="SSF47413">
    <property type="entry name" value="lambda repressor-like DNA-binding domains"/>
    <property type="match status" value="1"/>
</dbReference>
<evidence type="ECO:0000256" key="10">
    <source>
        <dbReference type="RuleBase" id="RU361129"/>
    </source>
</evidence>
<evidence type="ECO:0000256" key="3">
    <source>
        <dbReference type="ARBA" id="ARBA00023015"/>
    </source>
</evidence>
<feature type="compositionally biased region" description="Basic and acidic residues" evidence="11">
    <location>
        <begin position="167"/>
        <end position="177"/>
    </location>
</feature>
<dbReference type="InterPro" id="IPR009057">
    <property type="entry name" value="Homeodomain-like_sf"/>
</dbReference>
<dbReference type="AlphaFoldDB" id="A0A3M6UE11"/>
<sequence length="413" mass="46226">MSSDEIPATNSISSLSNLVDTPNNSDVDGLDPLALGASEEVNTSTNVETVQPEALGLQKKTPLNSPFVYNETPKTATVVNLNGERHLKDTERNDYANCDRANGNENGTSPNVTDTIISTTVVSEGISLDSARGIVVLEQVALEQMNELIAGASRIQDDSSTNSETFEDSRFRTHFRSDSQNSDGSSTELGITSKSTQQKSLDSSADPSFSVEFDMSRFEDLDTKKIAEALTNELKKYSIPQAVFARKVLNRSQGTLSDVLRKPKPWNELRGGREIFRKMKEWLDLPEVKRIPQLRAEAALELDAKARREEETGPPKKKTRLYFTDSQKRALFAIFKETKKPSKEMQNALAEELGLERDTVANFFMNARRRHPELFLNKNSQLSHMCTRTEMVENPALYNPYKKLHDKTTVNIV</sequence>
<keyword evidence="4 8" id="KW-0238">DNA-binding</keyword>
<dbReference type="SMART" id="SM01109">
    <property type="entry name" value="CUT"/>
    <property type="match status" value="1"/>
</dbReference>
<dbReference type="Pfam" id="PF02376">
    <property type="entry name" value="CUT"/>
    <property type="match status" value="1"/>
</dbReference>
<evidence type="ECO:0000256" key="6">
    <source>
        <dbReference type="ARBA" id="ARBA00023163"/>
    </source>
</evidence>
<evidence type="ECO:0000313" key="14">
    <source>
        <dbReference type="EMBL" id="RMX51917.1"/>
    </source>
</evidence>
<evidence type="ECO:0000256" key="2">
    <source>
        <dbReference type="ARBA" id="ARBA00008190"/>
    </source>
</evidence>
<dbReference type="GO" id="GO:0000978">
    <property type="term" value="F:RNA polymerase II cis-regulatory region sequence-specific DNA binding"/>
    <property type="evidence" value="ECO:0007669"/>
    <property type="project" value="TreeGrafter"/>
</dbReference>
<feature type="compositionally biased region" description="Polar residues" evidence="11">
    <location>
        <begin position="1"/>
        <end position="26"/>
    </location>
</feature>
<keyword evidence="7 8" id="KW-0539">Nucleus</keyword>
<feature type="domain" description="Homeobox" evidence="12">
    <location>
        <begin position="314"/>
        <end position="374"/>
    </location>
</feature>
<dbReference type="Proteomes" id="UP000275408">
    <property type="component" value="Unassembled WGS sequence"/>
</dbReference>
<comment type="subcellular location">
    <subcellularLocation>
        <location evidence="1 8 9">Nucleus</location>
    </subcellularLocation>
</comment>
<keyword evidence="5 8" id="KW-0371">Homeobox</keyword>
<feature type="region of interest" description="Disordered" evidence="11">
    <location>
        <begin position="153"/>
        <end position="207"/>
    </location>
</feature>
<evidence type="ECO:0000256" key="1">
    <source>
        <dbReference type="ARBA" id="ARBA00004123"/>
    </source>
</evidence>
<dbReference type="SMART" id="SM00389">
    <property type="entry name" value="HOX"/>
    <property type="match status" value="1"/>
</dbReference>
<reference evidence="14 15" key="1">
    <citation type="journal article" date="2018" name="Sci. Rep.">
        <title>Comparative analysis of the Pocillopora damicornis genome highlights role of immune system in coral evolution.</title>
        <authorList>
            <person name="Cunning R."/>
            <person name="Bay R.A."/>
            <person name="Gillette P."/>
            <person name="Baker A.C."/>
            <person name="Traylor-Knowles N."/>
        </authorList>
    </citation>
    <scope>NUCLEOTIDE SEQUENCE [LARGE SCALE GENOMIC DNA]</scope>
    <source>
        <strain evidence="14">RSMAS</strain>
        <tissue evidence="14">Whole animal</tissue>
    </source>
</reference>
<feature type="domain" description="CUT" evidence="13">
    <location>
        <begin position="212"/>
        <end position="298"/>
    </location>
</feature>
<dbReference type="InterPro" id="IPR051649">
    <property type="entry name" value="CUT_Homeobox"/>
</dbReference>
<dbReference type="FunFam" id="1.10.260.40:FF:000005">
    <property type="entry name" value="One cut domain family member"/>
    <property type="match status" value="1"/>
</dbReference>
<keyword evidence="15" id="KW-1185">Reference proteome</keyword>
<organism evidence="14 15">
    <name type="scientific">Pocillopora damicornis</name>
    <name type="common">Cauliflower coral</name>
    <name type="synonym">Millepora damicornis</name>
    <dbReference type="NCBI Taxonomy" id="46731"/>
    <lineage>
        <taxon>Eukaryota</taxon>
        <taxon>Metazoa</taxon>
        <taxon>Cnidaria</taxon>
        <taxon>Anthozoa</taxon>
        <taxon>Hexacorallia</taxon>
        <taxon>Scleractinia</taxon>
        <taxon>Astrocoeniina</taxon>
        <taxon>Pocilloporidae</taxon>
        <taxon>Pocillopora</taxon>
    </lineage>
</organism>
<keyword evidence="6 10" id="KW-0804">Transcription</keyword>
<proteinExistence type="inferred from homology"/>
<dbReference type="InterPro" id="IPR010982">
    <property type="entry name" value="Lambda_DNA-bd_dom_sf"/>
</dbReference>
<comment type="caution">
    <text evidence="14">The sequence shown here is derived from an EMBL/GenBank/DDBJ whole genome shotgun (WGS) entry which is preliminary data.</text>
</comment>
<dbReference type="PANTHER" id="PTHR14057:SF47">
    <property type="entry name" value="HOMEOBOX PROTEIN ONECUT"/>
    <property type="match status" value="1"/>
</dbReference>
<dbReference type="OrthoDB" id="10068888at2759"/>
<dbReference type="EMBL" id="RCHS01001707">
    <property type="protein sequence ID" value="RMX51917.1"/>
    <property type="molecule type" value="Genomic_DNA"/>
</dbReference>
<dbReference type="PANTHER" id="PTHR14057">
    <property type="entry name" value="TRANSCRIPTION FACTOR ONECUT"/>
    <property type="match status" value="1"/>
</dbReference>
<dbReference type="PROSITE" id="PS50071">
    <property type="entry name" value="HOMEOBOX_2"/>
    <property type="match status" value="1"/>
</dbReference>
<dbReference type="CDD" id="cd00086">
    <property type="entry name" value="homeodomain"/>
    <property type="match status" value="1"/>
</dbReference>
<evidence type="ECO:0000256" key="8">
    <source>
        <dbReference type="PROSITE-ProRule" id="PRU00108"/>
    </source>
</evidence>
<evidence type="ECO:0000259" key="12">
    <source>
        <dbReference type="PROSITE" id="PS50071"/>
    </source>
</evidence>
<dbReference type="InterPro" id="IPR001356">
    <property type="entry name" value="HD"/>
</dbReference>
<gene>
    <name evidence="14" type="ORF">pdam_00012179</name>
</gene>
<accession>A0A3M6UE11</accession>
<feature type="compositionally biased region" description="Polar residues" evidence="11">
    <location>
        <begin position="178"/>
        <end position="207"/>
    </location>
</feature>
<feature type="region of interest" description="Disordered" evidence="11">
    <location>
        <begin position="1"/>
        <end position="32"/>
    </location>
</feature>
<dbReference type="SUPFAM" id="SSF46689">
    <property type="entry name" value="Homeodomain-like"/>
    <property type="match status" value="1"/>
</dbReference>
<keyword evidence="3 10" id="KW-0805">Transcription regulation</keyword>
<comment type="similarity">
    <text evidence="2 10">Belongs to the CUT homeobox family.</text>
</comment>
<evidence type="ECO:0000256" key="5">
    <source>
        <dbReference type="ARBA" id="ARBA00023155"/>
    </source>
</evidence>
<dbReference type="GO" id="GO:0000981">
    <property type="term" value="F:DNA-binding transcription factor activity, RNA polymerase II-specific"/>
    <property type="evidence" value="ECO:0007669"/>
    <property type="project" value="TreeGrafter"/>
</dbReference>
<dbReference type="InterPro" id="IPR003350">
    <property type="entry name" value="CUT_dom"/>
</dbReference>
<dbReference type="Gene3D" id="1.10.10.60">
    <property type="entry name" value="Homeodomain-like"/>
    <property type="match status" value="1"/>
</dbReference>
<name>A0A3M6UE11_POCDA</name>
<evidence type="ECO:0000256" key="9">
    <source>
        <dbReference type="RuleBase" id="RU000682"/>
    </source>
</evidence>
<evidence type="ECO:0000256" key="7">
    <source>
        <dbReference type="ARBA" id="ARBA00023242"/>
    </source>
</evidence>